<dbReference type="EMBL" id="LMAI01000004">
    <property type="protein sequence ID" value="KUJ56384.1"/>
    <property type="molecule type" value="Genomic_DNA"/>
</dbReference>
<organism evidence="1 2">
    <name type="scientific">Chryseobacterium aquaticum subsp. greenlandense</name>
    <dbReference type="NCBI Taxonomy" id="345663"/>
    <lineage>
        <taxon>Bacteria</taxon>
        <taxon>Pseudomonadati</taxon>
        <taxon>Bacteroidota</taxon>
        <taxon>Flavobacteriia</taxon>
        <taxon>Flavobacteriales</taxon>
        <taxon>Weeksellaceae</taxon>
        <taxon>Chryseobacterium group</taxon>
        <taxon>Chryseobacterium</taxon>
    </lineage>
</organism>
<name>A0A124F2Z8_9FLAO</name>
<gene>
    <name evidence="1" type="ORF">AR686_07420</name>
</gene>
<sequence length="168" mass="19690">MVTCLQAIKYLDKMEFSITQEVDNLAYNKSFQIQELSKELNTYLKDKDYGSDIKSVIIGAVLIKTKPGFEDWYKERKPKYIEHKITKNRITGQSMEIIKNFTYDIKFDSGLYDEVVNSSDVESLKIISREIVMSLKHFDKLTKKLKDFNVDRFTLDIQSFFLSKGLIE</sequence>
<reference evidence="1 2" key="1">
    <citation type="submission" date="2015-10" db="EMBL/GenBank/DDBJ databases">
        <title>Genome sequence of Chryseobacterium greenlandense.</title>
        <authorList>
            <person name="Newman J."/>
            <person name="Fischer K."/>
            <person name="Miller J."/>
        </authorList>
    </citation>
    <scope>NUCLEOTIDE SEQUENCE [LARGE SCALE GENOMIC DNA]</scope>
    <source>
        <strain evidence="1 2">UMB34</strain>
    </source>
</reference>
<evidence type="ECO:0000313" key="1">
    <source>
        <dbReference type="EMBL" id="KUJ56384.1"/>
    </source>
</evidence>
<dbReference type="AlphaFoldDB" id="A0A124F2Z8"/>
<evidence type="ECO:0000313" key="2">
    <source>
        <dbReference type="Proteomes" id="UP000054388"/>
    </source>
</evidence>
<proteinExistence type="predicted"/>
<comment type="caution">
    <text evidence="1">The sequence shown here is derived from an EMBL/GenBank/DDBJ whole genome shotgun (WGS) entry which is preliminary data.</text>
</comment>
<protein>
    <submittedName>
        <fullName evidence="1">Uncharacterized protein</fullName>
    </submittedName>
</protein>
<dbReference type="Proteomes" id="UP000054388">
    <property type="component" value="Unassembled WGS sequence"/>
</dbReference>
<accession>A0A124F2Z8</accession>